<name>A0A1L0FY10_9ASCO</name>
<dbReference type="AlphaFoldDB" id="A0A1L0FY10"/>
<dbReference type="EMBL" id="LT635764">
    <property type="protein sequence ID" value="SGZ49413.1"/>
    <property type="molecule type" value="Genomic_DNA"/>
</dbReference>
<evidence type="ECO:0000256" key="1">
    <source>
        <dbReference type="ARBA" id="ARBA00022741"/>
    </source>
</evidence>
<dbReference type="PANTHER" id="PTHR43272:SF33">
    <property type="entry name" value="AMP-BINDING DOMAIN-CONTAINING PROTEIN-RELATED"/>
    <property type="match status" value="1"/>
</dbReference>
<protein>
    <submittedName>
        <fullName evidence="4">CIC11C00000004157</fullName>
    </submittedName>
</protein>
<dbReference type="GO" id="GO:0005783">
    <property type="term" value="C:endoplasmic reticulum"/>
    <property type="evidence" value="ECO:0007669"/>
    <property type="project" value="TreeGrafter"/>
</dbReference>
<evidence type="ECO:0000313" key="5">
    <source>
        <dbReference type="Proteomes" id="UP000182259"/>
    </source>
</evidence>
<proteinExistence type="predicted"/>
<dbReference type="GO" id="GO:0016020">
    <property type="term" value="C:membrane"/>
    <property type="evidence" value="ECO:0007669"/>
    <property type="project" value="TreeGrafter"/>
</dbReference>
<accession>A0A1L0FY10</accession>
<dbReference type="SUPFAM" id="SSF56801">
    <property type="entry name" value="Acetyl-CoA synthetase-like"/>
    <property type="match status" value="1"/>
</dbReference>
<dbReference type="PANTHER" id="PTHR43272">
    <property type="entry name" value="LONG-CHAIN-FATTY-ACID--COA LIGASE"/>
    <property type="match status" value="1"/>
</dbReference>
<dbReference type="InterPro" id="IPR000873">
    <property type="entry name" value="AMP-dep_synth/lig_dom"/>
</dbReference>
<keyword evidence="1" id="KW-0547">Nucleotide-binding</keyword>
<reference evidence="4 5" key="1">
    <citation type="submission" date="2016-10" db="EMBL/GenBank/DDBJ databases">
        <authorList>
            <person name="de Groot N.N."/>
        </authorList>
    </citation>
    <scope>NUCLEOTIDE SEQUENCE [LARGE SCALE GENOMIC DNA]</scope>
    <source>
        <strain evidence="4 5">PYCC 4715</strain>
    </source>
</reference>
<dbReference type="GO" id="GO:0004467">
    <property type="term" value="F:long-chain fatty acid-CoA ligase activity"/>
    <property type="evidence" value="ECO:0007669"/>
    <property type="project" value="TreeGrafter"/>
</dbReference>
<dbReference type="Proteomes" id="UP000182259">
    <property type="component" value="Chromosome I"/>
</dbReference>
<evidence type="ECO:0000259" key="3">
    <source>
        <dbReference type="Pfam" id="PF00501"/>
    </source>
</evidence>
<gene>
    <name evidence="4" type="ORF">SAMEA4029009_CIC11G00000004157</name>
</gene>
<dbReference type="Pfam" id="PF00501">
    <property type="entry name" value="AMP-binding"/>
    <property type="match status" value="1"/>
</dbReference>
<evidence type="ECO:0000313" key="4">
    <source>
        <dbReference type="EMBL" id="SGZ49413.1"/>
    </source>
</evidence>
<sequence>MPSPFAPTDSKYVFNTYAECGIPFDKLVEKHLALPDSDDSIAIPGLAEPGYSATFRCKASKSLKTALSSDLETYYHLWKNAVTFYGDKPAFSSRPYDYKTQKSEPRYVTKSFTEVDTLKRNLGSGIMFLLRNNPFKNPDIESHRKIDAHTTDYASYDKDNHSFIVTLYLANREEWVLADLACVSYAITNTVLYDTLGDSASEYILELTESPIVISSYEHVETIISLKEKFPDRLAALISLVSMDPLDCQSASIGEALVRRARAARIELYDYNQVFGIGELFPHADLPPSPKTTYTISFTSGTTGNAPKGVVLTQENAASGVTFLACRVPRIKNDTALSFLPLAHIFERQALAYNLVLGGLAGFPQHGGSALTLIEDLKLFKPKHMTNVPRVYTKMETAIKNATVNLDLALKKSLFEKCIGIKYNRQGASDEQKGELWVYDQVLMPKLRAALGFDNMVYCITGLAPISPLTVKFMKAALGIGFSQGYGLTELFAGFSFSSPYEKVPGSCGAPGLCTEIRVRELPAMGYALDDPRGPSGELEIRGGQIFSHYYKNLEETAKCLKDGWFSTGDVARIDKNGRIFIIDRVKNFFKLSQGEYVTPEKVENAYLSGNTLLTQCFVHGNSLNHFLVAVVGVDPEKIVHFLSRKCGVNKSELLSESAILEHVNKHENRTKLLRELNKNVKGLQGFETVQNLYIEFEPLRLEREVITPTVKIRRPIAAKYFASQIDSMYGEQPLATKQKL</sequence>
<organism evidence="4 5">
    <name type="scientific">Sungouiella intermedia</name>
    <dbReference type="NCBI Taxonomy" id="45354"/>
    <lineage>
        <taxon>Eukaryota</taxon>
        <taxon>Fungi</taxon>
        <taxon>Dikarya</taxon>
        <taxon>Ascomycota</taxon>
        <taxon>Saccharomycotina</taxon>
        <taxon>Pichiomycetes</taxon>
        <taxon>Metschnikowiaceae</taxon>
        <taxon>Sungouiella</taxon>
    </lineage>
</organism>
<evidence type="ECO:0000256" key="2">
    <source>
        <dbReference type="ARBA" id="ARBA00022840"/>
    </source>
</evidence>
<dbReference type="InterPro" id="IPR042099">
    <property type="entry name" value="ANL_N_sf"/>
</dbReference>
<keyword evidence="2" id="KW-0067">ATP-binding</keyword>
<dbReference type="GO" id="GO:0005524">
    <property type="term" value="F:ATP binding"/>
    <property type="evidence" value="ECO:0007669"/>
    <property type="project" value="UniProtKB-KW"/>
</dbReference>
<dbReference type="Gene3D" id="3.40.50.12780">
    <property type="entry name" value="N-terminal domain of ligase-like"/>
    <property type="match status" value="1"/>
</dbReference>
<feature type="domain" description="AMP-dependent synthetase/ligase" evidence="3">
    <location>
        <begin position="165"/>
        <end position="551"/>
    </location>
</feature>